<proteinExistence type="predicted"/>
<feature type="compositionally biased region" description="Basic and acidic residues" evidence="1">
    <location>
        <begin position="1"/>
        <end position="22"/>
    </location>
</feature>
<comment type="caution">
    <text evidence="2">The sequence shown here is derived from an EMBL/GenBank/DDBJ whole genome shotgun (WGS) entry which is preliminary data.</text>
</comment>
<evidence type="ECO:0000313" key="2">
    <source>
        <dbReference type="EMBL" id="GBP37153.1"/>
    </source>
</evidence>
<dbReference type="Proteomes" id="UP000299102">
    <property type="component" value="Unassembled WGS sequence"/>
</dbReference>
<evidence type="ECO:0000313" key="3">
    <source>
        <dbReference type="Proteomes" id="UP000299102"/>
    </source>
</evidence>
<feature type="region of interest" description="Disordered" evidence="1">
    <location>
        <begin position="1"/>
        <end position="25"/>
    </location>
</feature>
<keyword evidence="3" id="KW-1185">Reference proteome</keyword>
<dbReference type="AlphaFoldDB" id="A0A4C1VEW6"/>
<accession>A0A4C1VEW6</accession>
<protein>
    <submittedName>
        <fullName evidence="2">Uncharacterized protein</fullName>
    </submittedName>
</protein>
<sequence>MGLKPLHKDSGRCRGGGVERGRGVGASASTRGQAFEMKSASQLCLCLSSAAGITWRSDSEFIFVITYKCSFVVSKRWLSLRPPTVVETLPRLSLAALDLHRASVEGLRKPMFSELSDLGTDQFKYTTDNANGGGHAVWWWSCVGSVLTSAAFISKGTSSMLTAG</sequence>
<dbReference type="EMBL" id="BGZK01000329">
    <property type="protein sequence ID" value="GBP37153.1"/>
    <property type="molecule type" value="Genomic_DNA"/>
</dbReference>
<organism evidence="2 3">
    <name type="scientific">Eumeta variegata</name>
    <name type="common">Bagworm moth</name>
    <name type="synonym">Eumeta japonica</name>
    <dbReference type="NCBI Taxonomy" id="151549"/>
    <lineage>
        <taxon>Eukaryota</taxon>
        <taxon>Metazoa</taxon>
        <taxon>Ecdysozoa</taxon>
        <taxon>Arthropoda</taxon>
        <taxon>Hexapoda</taxon>
        <taxon>Insecta</taxon>
        <taxon>Pterygota</taxon>
        <taxon>Neoptera</taxon>
        <taxon>Endopterygota</taxon>
        <taxon>Lepidoptera</taxon>
        <taxon>Glossata</taxon>
        <taxon>Ditrysia</taxon>
        <taxon>Tineoidea</taxon>
        <taxon>Psychidae</taxon>
        <taxon>Oiketicinae</taxon>
        <taxon>Eumeta</taxon>
    </lineage>
</organism>
<name>A0A4C1VEW6_EUMVA</name>
<evidence type="ECO:0000256" key="1">
    <source>
        <dbReference type="SAM" id="MobiDB-lite"/>
    </source>
</evidence>
<gene>
    <name evidence="2" type="ORF">EVAR_24285_1</name>
</gene>
<reference evidence="2 3" key="1">
    <citation type="journal article" date="2019" name="Commun. Biol.">
        <title>The bagworm genome reveals a unique fibroin gene that provides high tensile strength.</title>
        <authorList>
            <person name="Kono N."/>
            <person name="Nakamura H."/>
            <person name="Ohtoshi R."/>
            <person name="Tomita M."/>
            <person name="Numata K."/>
            <person name="Arakawa K."/>
        </authorList>
    </citation>
    <scope>NUCLEOTIDE SEQUENCE [LARGE SCALE GENOMIC DNA]</scope>
</reference>